<keyword evidence="8 12" id="KW-0315">Glutamine amidotransferase</keyword>
<dbReference type="GO" id="GO:0046872">
    <property type="term" value="F:metal ion binding"/>
    <property type="evidence" value="ECO:0007669"/>
    <property type="project" value="UniProtKB-KW"/>
</dbReference>
<comment type="catalytic activity">
    <reaction evidence="10 12">
        <text>UTP + L-glutamine + ATP + H2O = CTP + L-glutamate + ADP + phosphate + 2 H(+)</text>
        <dbReference type="Rhea" id="RHEA:26426"/>
        <dbReference type="ChEBI" id="CHEBI:15377"/>
        <dbReference type="ChEBI" id="CHEBI:15378"/>
        <dbReference type="ChEBI" id="CHEBI:29985"/>
        <dbReference type="ChEBI" id="CHEBI:30616"/>
        <dbReference type="ChEBI" id="CHEBI:37563"/>
        <dbReference type="ChEBI" id="CHEBI:43474"/>
        <dbReference type="ChEBI" id="CHEBI:46398"/>
        <dbReference type="ChEBI" id="CHEBI:58359"/>
        <dbReference type="ChEBI" id="CHEBI:456216"/>
        <dbReference type="EC" id="6.3.4.2"/>
    </reaction>
</comment>
<feature type="binding site" evidence="12">
    <location>
        <begin position="186"/>
        <end position="191"/>
    </location>
    <ligand>
        <name>CTP</name>
        <dbReference type="ChEBI" id="CHEBI:37563"/>
        <note>allosteric inhibitor</note>
    </ligand>
</feature>
<dbReference type="SUPFAM" id="SSF52540">
    <property type="entry name" value="P-loop containing nucleoside triphosphate hydrolases"/>
    <property type="match status" value="1"/>
</dbReference>
<feature type="binding site" evidence="12">
    <location>
        <position position="13"/>
    </location>
    <ligand>
        <name>CTP</name>
        <dbReference type="ChEBI" id="CHEBI:37563"/>
        <note>allosteric inhibitor</note>
    </ligand>
</feature>
<dbReference type="SUPFAM" id="SSF52317">
    <property type="entry name" value="Class I glutamine amidotransferase-like"/>
    <property type="match status" value="1"/>
</dbReference>
<feature type="binding site" evidence="12">
    <location>
        <position position="402"/>
    </location>
    <ligand>
        <name>L-glutamine</name>
        <dbReference type="ChEBI" id="CHEBI:58359"/>
    </ligand>
</feature>
<feature type="binding site" evidence="12">
    <location>
        <position position="13"/>
    </location>
    <ligand>
        <name>UTP</name>
        <dbReference type="ChEBI" id="CHEBI:46398"/>
    </ligand>
</feature>
<dbReference type="Pfam" id="PF06418">
    <property type="entry name" value="CTP_synth_N"/>
    <property type="match status" value="1"/>
</dbReference>
<dbReference type="AlphaFoldDB" id="A0A1H8BRH7"/>
<dbReference type="CDD" id="cd01746">
    <property type="entry name" value="GATase1_CTP_Synthase"/>
    <property type="match status" value="1"/>
</dbReference>
<dbReference type="FunFam" id="3.40.50.300:FF:000009">
    <property type="entry name" value="CTP synthase"/>
    <property type="match status" value="1"/>
</dbReference>
<feature type="domain" description="CTP synthase N-terminal" evidence="14">
    <location>
        <begin position="3"/>
        <end position="265"/>
    </location>
</feature>
<evidence type="ECO:0000256" key="3">
    <source>
        <dbReference type="ARBA" id="ARBA00022598"/>
    </source>
</evidence>
<evidence type="ECO:0000256" key="1">
    <source>
        <dbReference type="ARBA" id="ARBA00005171"/>
    </source>
</evidence>
<comment type="subunit">
    <text evidence="12">Homotetramer.</text>
</comment>
<feature type="binding site" evidence="12">
    <location>
        <position position="469"/>
    </location>
    <ligand>
        <name>L-glutamine</name>
        <dbReference type="ChEBI" id="CHEBI:58359"/>
    </ligand>
</feature>
<evidence type="ECO:0000256" key="8">
    <source>
        <dbReference type="ARBA" id="ARBA00022962"/>
    </source>
</evidence>
<feature type="active site" evidence="12">
    <location>
        <position position="518"/>
    </location>
</feature>
<dbReference type="GO" id="GO:0003883">
    <property type="term" value="F:CTP synthase activity"/>
    <property type="evidence" value="ECO:0007669"/>
    <property type="project" value="UniProtKB-UniRule"/>
</dbReference>
<dbReference type="InterPro" id="IPR033828">
    <property type="entry name" value="GATase1_CTP_Synthase"/>
</dbReference>
<dbReference type="PROSITE" id="PS51273">
    <property type="entry name" value="GATASE_TYPE_1"/>
    <property type="match status" value="1"/>
</dbReference>
<dbReference type="Gene3D" id="3.40.50.300">
    <property type="entry name" value="P-loop containing nucleotide triphosphate hydrolases"/>
    <property type="match status" value="1"/>
</dbReference>
<comment type="catalytic activity">
    <reaction evidence="12">
        <text>UTP + NH4(+) + ATP = CTP + ADP + phosphate + 2 H(+)</text>
        <dbReference type="Rhea" id="RHEA:16597"/>
        <dbReference type="ChEBI" id="CHEBI:15378"/>
        <dbReference type="ChEBI" id="CHEBI:28938"/>
        <dbReference type="ChEBI" id="CHEBI:30616"/>
        <dbReference type="ChEBI" id="CHEBI:37563"/>
        <dbReference type="ChEBI" id="CHEBI:43474"/>
        <dbReference type="ChEBI" id="CHEBI:46398"/>
        <dbReference type="ChEBI" id="CHEBI:456216"/>
    </reaction>
</comment>
<feature type="region of interest" description="Amidoligase domain" evidence="12">
    <location>
        <begin position="1"/>
        <end position="265"/>
    </location>
</feature>
<accession>A0A1H8BRH7</accession>
<comment type="activity regulation">
    <text evidence="12">Allosterically activated by GTP, when glutamine is the substrate; GTP has no effect on the reaction when ammonia is the substrate. The allosteric effector GTP functions by stabilizing the protein conformation that binds the tetrahedral intermediate(s) formed during glutamine hydrolysis. Inhibited by the product CTP, via allosteric rather than competitive inhibition.</text>
</comment>
<dbReference type="InterPro" id="IPR029062">
    <property type="entry name" value="Class_I_gatase-like"/>
</dbReference>
<evidence type="ECO:0000256" key="9">
    <source>
        <dbReference type="ARBA" id="ARBA00022975"/>
    </source>
</evidence>
<comment type="miscellaneous">
    <text evidence="12">CTPSs have evolved a hybrid strategy for distinguishing between UTP and CTP. The overlapping regions of the product feedback inhibitory and substrate sites recognize a common feature in both compounds, the triphosphate moiety. To differentiate isosteric substrate and product pyrimidine rings, an additional pocket far from the expected kinase/ligase catalytic site, specifically recognizes the cytosine and ribose portions of the product inhibitor.</text>
</comment>
<reference evidence="15 16" key="1">
    <citation type="submission" date="2016-10" db="EMBL/GenBank/DDBJ databases">
        <authorList>
            <person name="de Groot N.N."/>
        </authorList>
    </citation>
    <scope>NUCLEOTIDE SEQUENCE [LARGE SCALE GENOMIC DNA]</scope>
    <source>
        <strain evidence="15 16">Nl18</strain>
    </source>
</reference>
<dbReference type="GO" id="GO:0019856">
    <property type="term" value="P:pyrimidine nucleobase biosynthetic process"/>
    <property type="evidence" value="ECO:0007669"/>
    <property type="project" value="TreeGrafter"/>
</dbReference>
<evidence type="ECO:0000256" key="7">
    <source>
        <dbReference type="ARBA" id="ARBA00022842"/>
    </source>
</evidence>
<dbReference type="Proteomes" id="UP000183898">
    <property type="component" value="Unassembled WGS sequence"/>
</dbReference>
<evidence type="ECO:0000313" key="15">
    <source>
        <dbReference type="EMBL" id="SEM84724.1"/>
    </source>
</evidence>
<dbReference type="GO" id="GO:0044210">
    <property type="term" value="P:'de novo' CTP biosynthetic process"/>
    <property type="evidence" value="ECO:0007669"/>
    <property type="project" value="UniProtKB-UniRule"/>
</dbReference>
<dbReference type="GO" id="GO:0005524">
    <property type="term" value="F:ATP binding"/>
    <property type="evidence" value="ECO:0007669"/>
    <property type="project" value="UniProtKB-KW"/>
</dbReference>
<dbReference type="NCBIfam" id="NF003792">
    <property type="entry name" value="PRK05380.1"/>
    <property type="match status" value="1"/>
</dbReference>
<dbReference type="InterPro" id="IPR027417">
    <property type="entry name" value="P-loop_NTPase"/>
</dbReference>
<feature type="binding site" evidence="12">
    <location>
        <position position="139"/>
    </location>
    <ligand>
        <name>Mg(2+)</name>
        <dbReference type="ChEBI" id="CHEBI:18420"/>
    </ligand>
</feature>
<comment type="pathway">
    <text evidence="1 12">Pyrimidine metabolism; CTP biosynthesis via de novo pathway; CTP from UDP: step 2/2.</text>
</comment>
<feature type="binding site" evidence="12">
    <location>
        <position position="351"/>
    </location>
    <ligand>
        <name>L-glutamine</name>
        <dbReference type="ChEBI" id="CHEBI:58359"/>
    </ligand>
</feature>
<feature type="domain" description="Glutamine amidotransferase" evidence="13">
    <location>
        <begin position="301"/>
        <end position="535"/>
    </location>
</feature>
<organism evidence="15 16">
    <name type="scientific">Nitrosospira multiformis</name>
    <dbReference type="NCBI Taxonomy" id="1231"/>
    <lineage>
        <taxon>Bacteria</taxon>
        <taxon>Pseudomonadati</taxon>
        <taxon>Pseudomonadota</taxon>
        <taxon>Betaproteobacteria</taxon>
        <taxon>Nitrosomonadales</taxon>
        <taxon>Nitrosomonadaceae</taxon>
        <taxon>Nitrosospira</taxon>
    </lineage>
</organism>
<gene>
    <name evidence="12" type="primary">pyrG</name>
    <name evidence="15" type="ORF">SAMN05216404_101311</name>
</gene>
<dbReference type="InterPro" id="IPR004468">
    <property type="entry name" value="CTP_synthase"/>
</dbReference>
<dbReference type="NCBIfam" id="TIGR00337">
    <property type="entry name" value="PyrG"/>
    <property type="match status" value="1"/>
</dbReference>
<evidence type="ECO:0000256" key="4">
    <source>
        <dbReference type="ARBA" id="ARBA00022723"/>
    </source>
</evidence>
<dbReference type="CDD" id="cd03113">
    <property type="entry name" value="CTPS_N"/>
    <property type="match status" value="1"/>
</dbReference>
<dbReference type="RefSeq" id="WP_074743808.1">
    <property type="nucleotide sequence ID" value="NZ_FOCT01000001.1"/>
</dbReference>
<dbReference type="GO" id="GO:0004359">
    <property type="term" value="F:glutaminase activity"/>
    <property type="evidence" value="ECO:0007669"/>
    <property type="project" value="RHEA"/>
</dbReference>
<sequence>MTKYVFVTGGVVSSLGKGIAAASLAAILETRGIKVTLLKLDPYINVDPGTMSPFQHGEVFVTEDGAETDLDLGHYERFISGKMTRRNNFTTGQIYESVIKKERRGDYLGGTVQVIPHITDEIKHYIRVGAGDAQVAIVEIGGTVGDIESLPFLEAIRQMAVQLPREDTCFIHLTLLPYITSAGELKTKPTQHSVKELREIGIQPDVLLCRADRALPADERRKIALFTNVREEAVILALDVDSIYKIPSLLHDQMLDEIVCHKLNLLAKAADLSTWKKLVHALEHPERVIEIALVGKYVDLTESYKSLSEALIHAGIHTRSKINIHYVDSESIEKDGTGCLEGMDAILVPGGFGKRGVEGKIMAIHFARTNRIPYLGICLGMQLAVIEYARNKAGMQGAHSTEFHPETAYPVIALTIEWRSREGQLEIRTADSDLGGTMRLGGQECLLKEGSLARRIYGSDKIIERHRHRYEVNNQYISRLEQAGLSISAVSAGEGLCEMVELPQTEHPWFVASQFHPEFTSTPRTGHPLFAAFIEAAAVFADKSLSSEGVISTDKPERTTAGAYIQ</sequence>
<dbReference type="EC" id="6.3.4.2" evidence="12"/>
<dbReference type="EMBL" id="FOCT01000001">
    <property type="protein sequence ID" value="SEM84724.1"/>
    <property type="molecule type" value="Genomic_DNA"/>
</dbReference>
<dbReference type="InterPro" id="IPR017926">
    <property type="entry name" value="GATASE"/>
</dbReference>
<evidence type="ECO:0000256" key="11">
    <source>
        <dbReference type="ARBA" id="ARBA00059148"/>
    </source>
</evidence>
<keyword evidence="4 12" id="KW-0479">Metal-binding</keyword>
<dbReference type="InterPro" id="IPR017456">
    <property type="entry name" value="CTP_synthase_N"/>
</dbReference>
<dbReference type="HAMAP" id="MF_01227">
    <property type="entry name" value="PyrG"/>
    <property type="match status" value="1"/>
</dbReference>
<protein>
    <recommendedName>
        <fullName evidence="12">CTP synthase</fullName>
        <ecNumber evidence="12">6.3.4.2</ecNumber>
    </recommendedName>
    <alternativeName>
        <fullName evidence="12">Cytidine 5'-triphosphate synthase</fullName>
    </alternativeName>
    <alternativeName>
        <fullName evidence="12">Cytidine triphosphate synthetase</fullName>
        <shortName evidence="12">CTP synthetase</shortName>
        <shortName evidence="12">CTPS</shortName>
    </alternativeName>
    <alternativeName>
        <fullName evidence="12">UTP--ammonia ligase</fullName>
    </alternativeName>
</protein>
<feature type="binding site" evidence="12">
    <location>
        <position position="71"/>
    </location>
    <ligand>
        <name>Mg(2+)</name>
        <dbReference type="ChEBI" id="CHEBI:18420"/>
    </ligand>
</feature>
<comment type="similarity">
    <text evidence="2 12">Belongs to the CTP synthase family.</text>
</comment>
<dbReference type="Gene3D" id="3.40.50.880">
    <property type="match status" value="1"/>
</dbReference>
<feature type="binding site" evidence="12">
    <location>
        <begin position="146"/>
        <end position="148"/>
    </location>
    <ligand>
        <name>CTP</name>
        <dbReference type="ChEBI" id="CHEBI:37563"/>
        <note>allosteric inhibitor</note>
    </ligand>
</feature>
<feature type="binding site" evidence="12">
    <location>
        <position position="240"/>
    </location>
    <ligand>
        <name>ATP</name>
        <dbReference type="ChEBI" id="CHEBI:30616"/>
    </ligand>
</feature>
<feature type="binding site" evidence="12">
    <location>
        <begin position="186"/>
        <end position="191"/>
    </location>
    <ligand>
        <name>UTP</name>
        <dbReference type="ChEBI" id="CHEBI:46398"/>
    </ligand>
</feature>
<evidence type="ECO:0000256" key="6">
    <source>
        <dbReference type="ARBA" id="ARBA00022840"/>
    </source>
</evidence>
<keyword evidence="7 12" id="KW-0460">Magnesium</keyword>
<feature type="binding site" evidence="12">
    <location>
        <position position="222"/>
    </location>
    <ligand>
        <name>CTP</name>
        <dbReference type="ChEBI" id="CHEBI:37563"/>
        <note>allosteric inhibitor</note>
    </ligand>
</feature>
<dbReference type="Pfam" id="PF00117">
    <property type="entry name" value="GATase"/>
    <property type="match status" value="1"/>
</dbReference>
<evidence type="ECO:0000256" key="2">
    <source>
        <dbReference type="ARBA" id="ARBA00007533"/>
    </source>
</evidence>
<feature type="binding site" evidence="12">
    <location>
        <begin position="379"/>
        <end position="382"/>
    </location>
    <ligand>
        <name>L-glutamine</name>
        <dbReference type="ChEBI" id="CHEBI:58359"/>
    </ligand>
</feature>
<dbReference type="GO" id="GO:0097268">
    <property type="term" value="C:cytoophidium"/>
    <property type="evidence" value="ECO:0007669"/>
    <property type="project" value="UniProtKB-ARBA"/>
</dbReference>
<keyword evidence="9 12" id="KW-0665">Pyrimidine biosynthesis</keyword>
<feature type="binding site" evidence="12">
    <location>
        <begin position="14"/>
        <end position="19"/>
    </location>
    <ligand>
        <name>ATP</name>
        <dbReference type="ChEBI" id="CHEBI:30616"/>
    </ligand>
</feature>
<evidence type="ECO:0000256" key="5">
    <source>
        <dbReference type="ARBA" id="ARBA00022741"/>
    </source>
</evidence>
<feature type="binding site" evidence="12">
    <location>
        <position position="71"/>
    </location>
    <ligand>
        <name>ATP</name>
        <dbReference type="ChEBI" id="CHEBI:30616"/>
    </ligand>
</feature>
<name>A0A1H8BRH7_9PROT</name>
<dbReference type="GO" id="GO:0005829">
    <property type="term" value="C:cytosol"/>
    <property type="evidence" value="ECO:0007669"/>
    <property type="project" value="TreeGrafter"/>
</dbReference>
<dbReference type="FunFam" id="3.40.50.880:FF:000002">
    <property type="entry name" value="CTP synthase"/>
    <property type="match status" value="1"/>
</dbReference>
<comment type="caution">
    <text evidence="12">Lacks conserved residue(s) required for the propagation of feature annotation.</text>
</comment>
<keyword evidence="6 12" id="KW-0067">ATP-binding</keyword>
<dbReference type="GO" id="GO:0042802">
    <property type="term" value="F:identical protein binding"/>
    <property type="evidence" value="ECO:0007669"/>
    <property type="project" value="TreeGrafter"/>
</dbReference>
<feature type="active site" description="Nucleophile; for glutamine hydrolysis" evidence="12">
    <location>
        <position position="378"/>
    </location>
</feature>
<dbReference type="PANTHER" id="PTHR11550">
    <property type="entry name" value="CTP SYNTHASE"/>
    <property type="match status" value="1"/>
</dbReference>
<comment type="catalytic activity">
    <reaction evidence="12">
        <text>L-glutamine + H2O = L-glutamate + NH4(+)</text>
        <dbReference type="Rhea" id="RHEA:15889"/>
        <dbReference type="ChEBI" id="CHEBI:15377"/>
        <dbReference type="ChEBI" id="CHEBI:28938"/>
        <dbReference type="ChEBI" id="CHEBI:29985"/>
        <dbReference type="ChEBI" id="CHEBI:58359"/>
    </reaction>
</comment>
<comment type="function">
    <text evidence="11 12">Catalyzes the ATP-dependent amination of UTP to CTP with either L-glutamine or ammonia as the source of nitrogen. Regulates intracellular CTP levels through interactions with the four ribonucleotide triphosphates.</text>
</comment>
<evidence type="ECO:0000256" key="12">
    <source>
        <dbReference type="HAMAP-Rule" id="MF_01227"/>
    </source>
</evidence>
<dbReference type="UniPathway" id="UPA00159">
    <property type="reaction ID" value="UER00277"/>
</dbReference>
<feature type="binding site" evidence="12">
    <location>
        <position position="222"/>
    </location>
    <ligand>
        <name>UTP</name>
        <dbReference type="ChEBI" id="CHEBI:46398"/>
    </ligand>
</feature>
<evidence type="ECO:0000259" key="14">
    <source>
        <dbReference type="Pfam" id="PF06418"/>
    </source>
</evidence>
<evidence type="ECO:0000256" key="10">
    <source>
        <dbReference type="ARBA" id="ARBA00047781"/>
    </source>
</evidence>
<feature type="active site" evidence="12">
    <location>
        <position position="516"/>
    </location>
</feature>
<keyword evidence="3 12" id="KW-0436">Ligase</keyword>
<evidence type="ECO:0000313" key="16">
    <source>
        <dbReference type="Proteomes" id="UP000183898"/>
    </source>
</evidence>
<proteinExistence type="inferred from homology"/>
<keyword evidence="5 12" id="KW-0547">Nucleotide-binding</keyword>
<dbReference type="PANTHER" id="PTHR11550:SF0">
    <property type="entry name" value="CTP SYNTHASE-RELATED"/>
    <property type="match status" value="1"/>
</dbReference>
<evidence type="ECO:0000259" key="13">
    <source>
        <dbReference type="Pfam" id="PF00117"/>
    </source>
</evidence>